<evidence type="ECO:0000256" key="3">
    <source>
        <dbReference type="ARBA" id="ARBA00022989"/>
    </source>
</evidence>
<feature type="transmembrane region" description="Helical" evidence="5">
    <location>
        <begin position="71"/>
        <end position="92"/>
    </location>
</feature>
<evidence type="ECO:0000256" key="4">
    <source>
        <dbReference type="ARBA" id="ARBA00023136"/>
    </source>
</evidence>
<feature type="transmembrane region" description="Helical" evidence="5">
    <location>
        <begin position="267"/>
        <end position="284"/>
    </location>
</feature>
<dbReference type="InterPro" id="IPR020846">
    <property type="entry name" value="MFS_dom"/>
</dbReference>
<keyword evidence="2 5" id="KW-0812">Transmembrane</keyword>
<accession>A0ABW5NRA7</accession>
<evidence type="ECO:0000313" key="7">
    <source>
        <dbReference type="EMBL" id="MFD2601480.1"/>
    </source>
</evidence>
<keyword evidence="3 5" id="KW-1133">Transmembrane helix</keyword>
<proteinExistence type="predicted"/>
<dbReference type="EMBL" id="JBHUMD010000007">
    <property type="protein sequence ID" value="MFD2601480.1"/>
    <property type="molecule type" value="Genomic_DNA"/>
</dbReference>
<evidence type="ECO:0000259" key="6">
    <source>
        <dbReference type="PROSITE" id="PS50850"/>
    </source>
</evidence>
<feature type="transmembrane region" description="Helical" evidence="5">
    <location>
        <begin position="354"/>
        <end position="375"/>
    </location>
</feature>
<feature type="transmembrane region" description="Helical" evidence="5">
    <location>
        <begin position="296"/>
        <end position="317"/>
    </location>
</feature>
<dbReference type="CDD" id="cd17393">
    <property type="entry name" value="MFS_MosC_like"/>
    <property type="match status" value="1"/>
</dbReference>
<reference evidence="8" key="1">
    <citation type="journal article" date="2019" name="Int. J. Syst. Evol. Microbiol.">
        <title>The Global Catalogue of Microorganisms (GCM) 10K type strain sequencing project: providing services to taxonomists for standard genome sequencing and annotation.</title>
        <authorList>
            <consortium name="The Broad Institute Genomics Platform"/>
            <consortium name="The Broad Institute Genome Sequencing Center for Infectious Disease"/>
            <person name="Wu L."/>
            <person name="Ma J."/>
        </authorList>
    </citation>
    <scope>NUCLEOTIDE SEQUENCE [LARGE SCALE GENOMIC DNA]</scope>
    <source>
        <strain evidence="8">KCTC 42107</strain>
    </source>
</reference>
<feature type="transmembrane region" description="Helical" evidence="5">
    <location>
        <begin position="162"/>
        <end position="181"/>
    </location>
</feature>
<evidence type="ECO:0000313" key="8">
    <source>
        <dbReference type="Proteomes" id="UP001597480"/>
    </source>
</evidence>
<feature type="transmembrane region" description="Helical" evidence="5">
    <location>
        <begin position="33"/>
        <end position="51"/>
    </location>
</feature>
<dbReference type="InterPro" id="IPR036259">
    <property type="entry name" value="MFS_trans_sf"/>
</dbReference>
<dbReference type="InterPro" id="IPR011701">
    <property type="entry name" value="MFS"/>
</dbReference>
<gene>
    <name evidence="7" type="ORF">ACFSR3_05380</name>
</gene>
<protein>
    <submittedName>
        <fullName evidence="7">MFS transporter</fullName>
    </submittedName>
</protein>
<dbReference type="PROSITE" id="PS50850">
    <property type="entry name" value="MFS"/>
    <property type="match status" value="1"/>
</dbReference>
<dbReference type="Gene3D" id="1.20.1250.20">
    <property type="entry name" value="MFS general substrate transporter like domains"/>
    <property type="match status" value="2"/>
</dbReference>
<name>A0ABW5NRA7_9FLAO</name>
<feature type="domain" description="Major facilitator superfamily (MFS) profile" evidence="6">
    <location>
        <begin position="229"/>
        <end position="409"/>
    </location>
</feature>
<keyword evidence="4 5" id="KW-0472">Membrane</keyword>
<dbReference type="InterPro" id="IPR051788">
    <property type="entry name" value="MFS_Transporter"/>
</dbReference>
<organism evidence="7 8">
    <name type="scientific">Flavobacterium suzhouense</name>
    <dbReference type="NCBI Taxonomy" id="1529638"/>
    <lineage>
        <taxon>Bacteria</taxon>
        <taxon>Pseudomonadati</taxon>
        <taxon>Bacteroidota</taxon>
        <taxon>Flavobacteriia</taxon>
        <taxon>Flavobacteriales</taxon>
        <taxon>Flavobacteriaceae</taxon>
        <taxon>Flavobacterium</taxon>
    </lineage>
</organism>
<dbReference type="RefSeq" id="WP_379820059.1">
    <property type="nucleotide sequence ID" value="NZ_JBHUMD010000007.1"/>
</dbReference>
<evidence type="ECO:0000256" key="5">
    <source>
        <dbReference type="SAM" id="Phobius"/>
    </source>
</evidence>
<evidence type="ECO:0000256" key="1">
    <source>
        <dbReference type="ARBA" id="ARBA00004141"/>
    </source>
</evidence>
<comment type="subcellular location">
    <subcellularLocation>
        <location evidence="1">Membrane</location>
        <topology evidence="1">Multi-pass membrane protein</topology>
    </subcellularLocation>
</comment>
<dbReference type="Pfam" id="PF07690">
    <property type="entry name" value="MFS_1"/>
    <property type="match status" value="1"/>
</dbReference>
<dbReference type="PANTHER" id="PTHR23514">
    <property type="entry name" value="BYPASS OF STOP CODON PROTEIN 6"/>
    <property type="match status" value="1"/>
</dbReference>
<feature type="transmembrane region" description="Helical" evidence="5">
    <location>
        <begin position="99"/>
        <end position="117"/>
    </location>
</feature>
<comment type="caution">
    <text evidence="7">The sequence shown here is derived from an EMBL/GenBank/DDBJ whole genome shotgun (WGS) entry which is preliminary data.</text>
</comment>
<sequence length="409" mass="44891">MNVEVKNSTPQPDSPIAYRKGYKDVKASYLNRIRWAVTLFYFSMGLNFATWASRIPDIKRALNLSEGDLGTILFCIPVGQMCMMAFSGRIAVKYGSHRTAVFGLSFYIAALMLLGLSQDQWQLSLALFFFGISSNLTNISVNTQGILTEGVFRRPVMSSFHGAWSTAGFTGALIGILMKGFKVEPYLHFIIVGVMLWGVIFFNYKYLIKAKRMAAPKEKKKRFSKPDTVLLWLGAMSFCCMLSEGIMFDWSGVYFTDVIKVDGPLGVLGYASFMAMMATGRFMGDIVVRKIGRKKMLIISGCFISIGLYTAVLLPYIVPATLAFMMVGLGVSTVVPSVYSIAGRRPGMEPSIALQTVSSVSFLGFMLGPPVIGHVAHATSLRISFAIIGAFGFLIAFLVYKVKAITAEG</sequence>
<feature type="transmembrane region" description="Helical" evidence="5">
    <location>
        <begin position="187"/>
        <end position="208"/>
    </location>
</feature>
<feature type="transmembrane region" description="Helical" evidence="5">
    <location>
        <begin position="123"/>
        <end position="141"/>
    </location>
</feature>
<dbReference type="SUPFAM" id="SSF103473">
    <property type="entry name" value="MFS general substrate transporter"/>
    <property type="match status" value="1"/>
</dbReference>
<feature type="transmembrane region" description="Helical" evidence="5">
    <location>
        <begin position="323"/>
        <end position="342"/>
    </location>
</feature>
<evidence type="ECO:0000256" key="2">
    <source>
        <dbReference type="ARBA" id="ARBA00022692"/>
    </source>
</evidence>
<feature type="transmembrane region" description="Helical" evidence="5">
    <location>
        <begin position="381"/>
        <end position="400"/>
    </location>
</feature>
<dbReference type="Proteomes" id="UP001597480">
    <property type="component" value="Unassembled WGS sequence"/>
</dbReference>
<feature type="transmembrane region" description="Helical" evidence="5">
    <location>
        <begin position="229"/>
        <end position="247"/>
    </location>
</feature>
<keyword evidence="8" id="KW-1185">Reference proteome</keyword>
<dbReference type="PANTHER" id="PTHR23514:SF13">
    <property type="entry name" value="INNER MEMBRANE PROTEIN YBJJ"/>
    <property type="match status" value="1"/>
</dbReference>